<keyword evidence="6" id="KW-1015">Disulfide bond</keyword>
<dbReference type="Pfam" id="PF00578">
    <property type="entry name" value="AhpC-TSA"/>
    <property type="match status" value="1"/>
</dbReference>
<comment type="similarity">
    <text evidence="9">Belongs to the peroxiredoxin family. BCP/PrxQ subfamily.</text>
</comment>
<evidence type="ECO:0000256" key="10">
    <source>
        <dbReference type="ARBA" id="ARBA00041373"/>
    </source>
</evidence>
<dbReference type="EC" id="1.11.1.24" evidence="2"/>
<accession>A0A7W9W7C4</accession>
<keyword evidence="12" id="KW-0732">Signal</keyword>
<reference evidence="14 15" key="1">
    <citation type="submission" date="2020-08" db="EMBL/GenBank/DDBJ databases">
        <title>Genomic Encyclopedia of Type Strains, Phase IV (KMG-IV): sequencing the most valuable type-strain genomes for metagenomic binning, comparative biology and taxonomic classification.</title>
        <authorList>
            <person name="Goeker M."/>
        </authorList>
    </citation>
    <scope>NUCLEOTIDE SEQUENCE [LARGE SCALE GENOMIC DNA]</scope>
    <source>
        <strain evidence="14 15">DSM 23562</strain>
    </source>
</reference>
<dbReference type="InterPro" id="IPR013766">
    <property type="entry name" value="Thioredoxin_domain"/>
</dbReference>
<evidence type="ECO:0000256" key="4">
    <source>
        <dbReference type="ARBA" id="ARBA00022862"/>
    </source>
</evidence>
<evidence type="ECO:0000256" key="2">
    <source>
        <dbReference type="ARBA" id="ARBA00013017"/>
    </source>
</evidence>
<dbReference type="Gene3D" id="3.40.30.10">
    <property type="entry name" value="Glutaredoxin"/>
    <property type="match status" value="1"/>
</dbReference>
<dbReference type="PROSITE" id="PS51352">
    <property type="entry name" value="THIOREDOXIN_2"/>
    <property type="match status" value="1"/>
</dbReference>
<dbReference type="GO" id="GO:0005737">
    <property type="term" value="C:cytoplasm"/>
    <property type="evidence" value="ECO:0007669"/>
    <property type="project" value="TreeGrafter"/>
</dbReference>
<evidence type="ECO:0000256" key="1">
    <source>
        <dbReference type="ARBA" id="ARBA00003330"/>
    </source>
</evidence>
<dbReference type="Proteomes" id="UP000520814">
    <property type="component" value="Unassembled WGS sequence"/>
</dbReference>
<dbReference type="GO" id="GO:0008379">
    <property type="term" value="F:thioredoxin peroxidase activity"/>
    <property type="evidence" value="ECO:0007669"/>
    <property type="project" value="TreeGrafter"/>
</dbReference>
<dbReference type="GO" id="GO:0045454">
    <property type="term" value="P:cell redox homeostasis"/>
    <property type="evidence" value="ECO:0007669"/>
    <property type="project" value="TreeGrafter"/>
</dbReference>
<evidence type="ECO:0000313" key="15">
    <source>
        <dbReference type="Proteomes" id="UP000520814"/>
    </source>
</evidence>
<evidence type="ECO:0000256" key="12">
    <source>
        <dbReference type="SAM" id="SignalP"/>
    </source>
</evidence>
<feature type="domain" description="Thioredoxin" evidence="13">
    <location>
        <begin position="34"/>
        <end position="191"/>
    </location>
</feature>
<dbReference type="PANTHER" id="PTHR42801">
    <property type="entry name" value="THIOREDOXIN-DEPENDENT PEROXIDE REDUCTASE"/>
    <property type="match status" value="1"/>
</dbReference>
<dbReference type="AlphaFoldDB" id="A0A7W9W7C4"/>
<evidence type="ECO:0000259" key="13">
    <source>
        <dbReference type="PROSITE" id="PS51352"/>
    </source>
</evidence>
<comment type="function">
    <text evidence="1">Thiol-specific peroxidase that catalyzes the reduction of hydrogen peroxide and organic hydroperoxides to water and alcohols, respectively. Plays a role in cell protection against oxidative stress by detoxifying peroxides and as sensor of hydrogen peroxide-mediated signaling events.</text>
</comment>
<sequence length="191" mass="20376">MKARISRLGVMLTVVALLPLSLMAAAFAGPANPPKVGEKAPDVTWQTPSATSVTLSKLLATGPVALVVLRGFPGYQCPICTVQVGELLSKSEAFAATKTQLVLVYPGPAEGLKQRAEEFVRGKTLPTNITLVLDPDYAFTNQYGLRWNAPHETAFPSTFVIDKSGKVVFAKISRSHGGRAKAAEILDVLSR</sequence>
<proteinExistence type="inferred from homology"/>
<dbReference type="SUPFAM" id="SSF52833">
    <property type="entry name" value="Thioredoxin-like"/>
    <property type="match status" value="1"/>
</dbReference>
<keyword evidence="15" id="KW-1185">Reference proteome</keyword>
<feature type="chain" id="PRO_5030971968" description="thioredoxin-dependent peroxiredoxin" evidence="12">
    <location>
        <begin position="29"/>
        <end position="191"/>
    </location>
</feature>
<evidence type="ECO:0000256" key="3">
    <source>
        <dbReference type="ARBA" id="ARBA00022559"/>
    </source>
</evidence>
<evidence type="ECO:0000256" key="9">
    <source>
        <dbReference type="ARBA" id="ARBA00038489"/>
    </source>
</evidence>
<name>A0A7W9W7C4_ARMRO</name>
<evidence type="ECO:0000313" key="14">
    <source>
        <dbReference type="EMBL" id="MBB6051498.1"/>
    </source>
</evidence>
<evidence type="ECO:0000256" key="8">
    <source>
        <dbReference type="ARBA" id="ARBA00032824"/>
    </source>
</evidence>
<keyword evidence="4" id="KW-0049">Antioxidant</keyword>
<protein>
    <recommendedName>
        <fullName evidence="2">thioredoxin-dependent peroxiredoxin</fullName>
        <ecNumber evidence="2">1.11.1.24</ecNumber>
    </recommendedName>
    <alternativeName>
        <fullName evidence="10">Bacterioferritin comigratory protein</fullName>
    </alternativeName>
    <alternativeName>
        <fullName evidence="8">Thioredoxin peroxidase</fullName>
    </alternativeName>
</protein>
<dbReference type="InterPro" id="IPR050924">
    <property type="entry name" value="Peroxiredoxin_BCP/PrxQ"/>
</dbReference>
<dbReference type="InterPro" id="IPR036249">
    <property type="entry name" value="Thioredoxin-like_sf"/>
</dbReference>
<keyword evidence="5" id="KW-0560">Oxidoreductase</keyword>
<evidence type="ECO:0000256" key="6">
    <source>
        <dbReference type="ARBA" id="ARBA00023157"/>
    </source>
</evidence>
<dbReference type="GO" id="GO:0034599">
    <property type="term" value="P:cellular response to oxidative stress"/>
    <property type="evidence" value="ECO:0007669"/>
    <property type="project" value="TreeGrafter"/>
</dbReference>
<dbReference type="PANTHER" id="PTHR42801:SF4">
    <property type="entry name" value="AHPC_TSA FAMILY PROTEIN"/>
    <property type="match status" value="1"/>
</dbReference>
<gene>
    <name evidence="14" type="ORF">HNQ39_003308</name>
</gene>
<dbReference type="InterPro" id="IPR000866">
    <property type="entry name" value="AhpC/TSA"/>
</dbReference>
<dbReference type="RefSeq" id="WP_184198568.1">
    <property type="nucleotide sequence ID" value="NZ_JACHGW010000003.1"/>
</dbReference>
<organism evidence="14 15">
    <name type="scientific">Armatimonas rosea</name>
    <dbReference type="NCBI Taxonomy" id="685828"/>
    <lineage>
        <taxon>Bacteria</taxon>
        <taxon>Bacillati</taxon>
        <taxon>Armatimonadota</taxon>
        <taxon>Armatimonadia</taxon>
        <taxon>Armatimonadales</taxon>
        <taxon>Armatimonadaceae</taxon>
        <taxon>Armatimonas</taxon>
    </lineage>
</organism>
<evidence type="ECO:0000256" key="11">
    <source>
        <dbReference type="ARBA" id="ARBA00049091"/>
    </source>
</evidence>
<comment type="caution">
    <text evidence="14">The sequence shown here is derived from an EMBL/GenBank/DDBJ whole genome shotgun (WGS) entry which is preliminary data.</text>
</comment>
<keyword evidence="7" id="KW-0676">Redox-active center</keyword>
<keyword evidence="3" id="KW-0575">Peroxidase</keyword>
<dbReference type="EMBL" id="JACHGW010000003">
    <property type="protein sequence ID" value="MBB6051498.1"/>
    <property type="molecule type" value="Genomic_DNA"/>
</dbReference>
<comment type="catalytic activity">
    <reaction evidence="11">
        <text>a hydroperoxide + [thioredoxin]-dithiol = an alcohol + [thioredoxin]-disulfide + H2O</text>
        <dbReference type="Rhea" id="RHEA:62620"/>
        <dbReference type="Rhea" id="RHEA-COMP:10698"/>
        <dbReference type="Rhea" id="RHEA-COMP:10700"/>
        <dbReference type="ChEBI" id="CHEBI:15377"/>
        <dbReference type="ChEBI" id="CHEBI:29950"/>
        <dbReference type="ChEBI" id="CHEBI:30879"/>
        <dbReference type="ChEBI" id="CHEBI:35924"/>
        <dbReference type="ChEBI" id="CHEBI:50058"/>
        <dbReference type="EC" id="1.11.1.24"/>
    </reaction>
</comment>
<feature type="signal peptide" evidence="12">
    <location>
        <begin position="1"/>
        <end position="28"/>
    </location>
</feature>
<evidence type="ECO:0000256" key="5">
    <source>
        <dbReference type="ARBA" id="ARBA00023002"/>
    </source>
</evidence>
<evidence type="ECO:0000256" key="7">
    <source>
        <dbReference type="ARBA" id="ARBA00023284"/>
    </source>
</evidence>